<gene>
    <name evidence="2" type="ORF">Cadr_000008002</name>
</gene>
<dbReference type="GO" id="GO:0005794">
    <property type="term" value="C:Golgi apparatus"/>
    <property type="evidence" value="ECO:0007669"/>
    <property type="project" value="TreeGrafter"/>
</dbReference>
<dbReference type="InterPro" id="IPR027267">
    <property type="entry name" value="AH/BAR_dom_sf"/>
</dbReference>
<dbReference type="AlphaFoldDB" id="A0A5N4DY07"/>
<accession>A0A5N4DY07</accession>
<feature type="domain" description="AH" evidence="1">
    <location>
        <begin position="147"/>
        <end position="254"/>
    </location>
</feature>
<dbReference type="GO" id="GO:0019904">
    <property type="term" value="F:protein domain specific binding"/>
    <property type="evidence" value="ECO:0007669"/>
    <property type="project" value="InterPro"/>
</dbReference>
<comment type="caution">
    <text evidence="2">The sequence shown here is derived from an EMBL/GenBank/DDBJ whole genome shotgun (WGS) entry which is preliminary data.</text>
</comment>
<dbReference type="InterPro" id="IPR010504">
    <property type="entry name" value="AH_dom"/>
</dbReference>
<dbReference type="PANTHER" id="PTHR10164">
    <property type="entry name" value="ISLET CELL AUTOANTIGEN 1"/>
    <property type="match status" value="1"/>
</dbReference>
<protein>
    <submittedName>
        <fullName evidence="2">Islet cell autoantigen 1</fullName>
    </submittedName>
</protein>
<evidence type="ECO:0000313" key="3">
    <source>
        <dbReference type="Proteomes" id="UP000299084"/>
    </source>
</evidence>
<keyword evidence="3" id="KW-1185">Reference proteome</keyword>
<dbReference type="EMBL" id="JWIN03000007">
    <property type="protein sequence ID" value="KAB1275947.1"/>
    <property type="molecule type" value="Genomic_DNA"/>
</dbReference>
<dbReference type="InterPro" id="IPR024114">
    <property type="entry name" value="Islet_autoAg_Ica1/Ica1-like"/>
</dbReference>
<sequence length="269" mass="31005">MGQLILQLGGQEWEAPGEQEVRCWAEEHFTEEVTFEESQSKDTADLKLCAFGLLPGGSTWLFHLPYQDRYAQDKSVVNKMQQKYWETKQAFIKATGKKEDEHVVASDADLDAKLEFPNLSPVIGIVLTEAGFDRDVLTAIAAMEKILSQEENELGKFLRSQGFQDKTRAGKMMQATGKALCFSSQQRLALRNPLCRFHQEVETFRHRAISDTWLTVNRMEQCRTEYRGALLWMKDVSQELDPDLYKQMEKFRKVGEGFRKGYLLEDNEM</sequence>
<dbReference type="GO" id="GO:0051049">
    <property type="term" value="P:regulation of transport"/>
    <property type="evidence" value="ECO:0007669"/>
    <property type="project" value="TreeGrafter"/>
</dbReference>
<dbReference type="Gene3D" id="1.20.1270.60">
    <property type="entry name" value="Arfaptin homology (AH) domain/BAR domain"/>
    <property type="match status" value="1"/>
</dbReference>
<reference evidence="2 3" key="1">
    <citation type="journal article" date="2019" name="Mol. Ecol. Resour.">
        <title>Improving Illumina assemblies with Hi-C and long reads: an example with the North African dromedary.</title>
        <authorList>
            <person name="Elbers J.P."/>
            <person name="Rogers M.F."/>
            <person name="Perelman P.L."/>
            <person name="Proskuryakova A.A."/>
            <person name="Serdyukova N.A."/>
            <person name="Johnson W.E."/>
            <person name="Horin P."/>
            <person name="Corander J."/>
            <person name="Murphy D."/>
            <person name="Burger P.A."/>
        </authorList>
    </citation>
    <scope>NUCLEOTIDE SEQUENCE [LARGE SCALE GENOMIC DNA]</scope>
    <source>
        <strain evidence="2">Drom800</strain>
        <tissue evidence="2">Blood</tissue>
    </source>
</reference>
<dbReference type="Pfam" id="PF06456">
    <property type="entry name" value="Arfaptin"/>
    <property type="match status" value="1"/>
</dbReference>
<dbReference type="SMART" id="SM01015">
    <property type="entry name" value="Arfaptin"/>
    <property type="match status" value="1"/>
</dbReference>
<name>A0A5N4DY07_CAMDR</name>
<dbReference type="SUPFAM" id="SSF103657">
    <property type="entry name" value="BAR/IMD domain-like"/>
    <property type="match status" value="1"/>
</dbReference>
<proteinExistence type="predicted"/>
<evidence type="ECO:0000259" key="1">
    <source>
        <dbReference type="PROSITE" id="PS50870"/>
    </source>
</evidence>
<dbReference type="Proteomes" id="UP000299084">
    <property type="component" value="Unassembled WGS sequence"/>
</dbReference>
<dbReference type="PROSITE" id="PS50870">
    <property type="entry name" value="AH"/>
    <property type="match status" value="1"/>
</dbReference>
<organism evidence="2 3">
    <name type="scientific">Camelus dromedarius</name>
    <name type="common">Dromedary</name>
    <name type="synonym">Arabian camel</name>
    <dbReference type="NCBI Taxonomy" id="9838"/>
    <lineage>
        <taxon>Eukaryota</taxon>
        <taxon>Metazoa</taxon>
        <taxon>Chordata</taxon>
        <taxon>Craniata</taxon>
        <taxon>Vertebrata</taxon>
        <taxon>Euteleostomi</taxon>
        <taxon>Mammalia</taxon>
        <taxon>Eutheria</taxon>
        <taxon>Laurasiatheria</taxon>
        <taxon>Artiodactyla</taxon>
        <taxon>Tylopoda</taxon>
        <taxon>Camelidae</taxon>
        <taxon>Camelus</taxon>
    </lineage>
</organism>
<evidence type="ECO:0000313" key="2">
    <source>
        <dbReference type="EMBL" id="KAB1275947.1"/>
    </source>
</evidence>
<dbReference type="PANTHER" id="PTHR10164:SF3">
    <property type="entry name" value="ISLET CELL AUTOANTIGEN 1"/>
    <property type="match status" value="1"/>
</dbReference>